<dbReference type="OrthoDB" id="9808300at2"/>
<sequence length="219" mass="24870">MEHWVFERQGQLTDRLISPAVYNLVIGLALLWGFMCNWWMVGNISTDWIRSLNPWLFYGGYFASCMTGVYLFARSSNPLVSFVGYNLVVVPFGLVVNLVVSRYDPQLVHEAIRITALVTVGMMILGTLFPAFFRRIASALTVALLLVIVVELVEIFVFRTHHSIIDWAVVLIFCGYIGYDWGRANQIPKTLDNAVDSAAALYMDIINLFLRILRILGRK</sequence>
<comment type="similarity">
    <text evidence="2 6">Belongs to the BI1 family.</text>
</comment>
<keyword evidence="3 6" id="KW-0812">Transmembrane</keyword>
<evidence type="ECO:0000256" key="5">
    <source>
        <dbReference type="ARBA" id="ARBA00023136"/>
    </source>
</evidence>
<evidence type="ECO:0000256" key="2">
    <source>
        <dbReference type="ARBA" id="ARBA00010350"/>
    </source>
</evidence>
<dbReference type="RefSeq" id="WP_090432105.1">
    <property type="nucleotide sequence ID" value="NZ_FNJJ01000009.1"/>
</dbReference>
<dbReference type="PANTHER" id="PTHR23291">
    <property type="entry name" value="BAX INHIBITOR-RELATED"/>
    <property type="match status" value="1"/>
</dbReference>
<dbReference type="GeneID" id="300932682"/>
<feature type="transmembrane region" description="Helical" evidence="6">
    <location>
        <begin position="52"/>
        <end position="73"/>
    </location>
</feature>
<organism evidence="7 8">
    <name type="scientific">Ectopseudomonas guguanensis</name>
    <dbReference type="NCBI Taxonomy" id="1198456"/>
    <lineage>
        <taxon>Bacteria</taxon>
        <taxon>Pseudomonadati</taxon>
        <taxon>Pseudomonadota</taxon>
        <taxon>Gammaproteobacteria</taxon>
        <taxon>Pseudomonadales</taxon>
        <taxon>Pseudomonadaceae</taxon>
        <taxon>Ectopseudomonas</taxon>
    </lineage>
</organism>
<comment type="subcellular location">
    <subcellularLocation>
        <location evidence="1">Membrane</location>
        <topology evidence="1">Multi-pass membrane protein</topology>
    </subcellularLocation>
</comment>
<evidence type="ECO:0000256" key="6">
    <source>
        <dbReference type="RuleBase" id="RU004379"/>
    </source>
</evidence>
<gene>
    <name evidence="7" type="ORF">SAMN05216213_109170</name>
</gene>
<accession>A0A1H0X4M8</accession>
<protein>
    <submittedName>
        <fullName evidence="7">Integral membrane protein, interacts with FtsH</fullName>
    </submittedName>
</protein>
<evidence type="ECO:0000256" key="3">
    <source>
        <dbReference type="ARBA" id="ARBA00022692"/>
    </source>
</evidence>
<feature type="transmembrane region" description="Helical" evidence="6">
    <location>
        <begin position="164"/>
        <end position="182"/>
    </location>
</feature>
<dbReference type="Proteomes" id="UP000199460">
    <property type="component" value="Unassembled WGS sequence"/>
</dbReference>
<dbReference type="InterPro" id="IPR006214">
    <property type="entry name" value="Bax_inhibitor_1-related"/>
</dbReference>
<evidence type="ECO:0000256" key="4">
    <source>
        <dbReference type="ARBA" id="ARBA00022989"/>
    </source>
</evidence>
<evidence type="ECO:0000313" key="7">
    <source>
        <dbReference type="EMBL" id="SDP97907.1"/>
    </source>
</evidence>
<feature type="transmembrane region" description="Helical" evidence="6">
    <location>
        <begin position="112"/>
        <end position="133"/>
    </location>
</feature>
<proteinExistence type="inferred from homology"/>
<keyword evidence="4 6" id="KW-1133">Transmembrane helix</keyword>
<keyword evidence="8" id="KW-1185">Reference proteome</keyword>
<evidence type="ECO:0000313" key="8">
    <source>
        <dbReference type="Proteomes" id="UP000199460"/>
    </source>
</evidence>
<reference evidence="8" key="1">
    <citation type="submission" date="2016-10" db="EMBL/GenBank/DDBJ databases">
        <authorList>
            <person name="Varghese N."/>
            <person name="Submissions S."/>
        </authorList>
    </citation>
    <scope>NUCLEOTIDE SEQUENCE [LARGE SCALE GENOMIC DNA]</scope>
    <source>
        <strain evidence="8">JCM 18416</strain>
    </source>
</reference>
<keyword evidence="5 6" id="KW-0472">Membrane</keyword>
<dbReference type="EMBL" id="FNJJ01000009">
    <property type="protein sequence ID" value="SDP97907.1"/>
    <property type="molecule type" value="Genomic_DNA"/>
</dbReference>
<name>A0A1H0X4M8_9GAMM</name>
<dbReference type="Pfam" id="PF01027">
    <property type="entry name" value="Bax1-I"/>
    <property type="match status" value="1"/>
</dbReference>
<dbReference type="AlphaFoldDB" id="A0A1H0X4M8"/>
<feature type="transmembrane region" description="Helical" evidence="6">
    <location>
        <begin position="139"/>
        <end position="157"/>
    </location>
</feature>
<dbReference type="PANTHER" id="PTHR23291:SF50">
    <property type="entry name" value="PROTEIN LIFEGUARD 4"/>
    <property type="match status" value="1"/>
</dbReference>
<dbReference type="GO" id="GO:0005886">
    <property type="term" value="C:plasma membrane"/>
    <property type="evidence" value="ECO:0007669"/>
    <property type="project" value="TreeGrafter"/>
</dbReference>
<evidence type="ECO:0000256" key="1">
    <source>
        <dbReference type="ARBA" id="ARBA00004141"/>
    </source>
</evidence>
<feature type="transmembrane region" description="Helical" evidence="6">
    <location>
        <begin position="20"/>
        <end position="40"/>
    </location>
</feature>
<feature type="transmembrane region" description="Helical" evidence="6">
    <location>
        <begin position="79"/>
        <end position="100"/>
    </location>
</feature>